<dbReference type="OrthoDB" id="889336at2759"/>
<reference evidence="12 13" key="1">
    <citation type="submission" date="2018-06" db="EMBL/GenBank/DDBJ databases">
        <title>Comparative genomics reveals the genomic features of Rhizophagus irregularis, R. cerebriforme, R. diaphanum and Gigaspora rosea, and their symbiotic lifestyle signature.</title>
        <authorList>
            <person name="Morin E."/>
            <person name="San Clemente H."/>
            <person name="Chen E.C.H."/>
            <person name="De La Providencia I."/>
            <person name="Hainaut M."/>
            <person name="Kuo A."/>
            <person name="Kohler A."/>
            <person name="Murat C."/>
            <person name="Tang N."/>
            <person name="Roy S."/>
            <person name="Loubradou J."/>
            <person name="Henrissat B."/>
            <person name="Grigoriev I.V."/>
            <person name="Corradi N."/>
            <person name="Roux C."/>
            <person name="Martin F.M."/>
        </authorList>
    </citation>
    <scope>NUCLEOTIDE SEQUENCE [LARGE SCALE GENOMIC DNA]</scope>
    <source>
        <strain evidence="12 13">DAOM 227022</strain>
    </source>
</reference>
<protein>
    <recommendedName>
        <fullName evidence="14">DUF1640-domain-containing protein</fullName>
    </recommendedName>
</protein>
<dbReference type="GO" id="GO:0033617">
    <property type="term" value="P:mitochondrial respiratory chain complex IV assembly"/>
    <property type="evidence" value="ECO:0007669"/>
    <property type="project" value="TreeGrafter"/>
</dbReference>
<evidence type="ECO:0000313" key="12">
    <source>
        <dbReference type="EMBL" id="RIA93923.1"/>
    </source>
</evidence>
<dbReference type="Pfam" id="PF07798">
    <property type="entry name" value="CCDC90-like"/>
    <property type="match status" value="1"/>
</dbReference>
<dbReference type="GO" id="GO:0016020">
    <property type="term" value="C:membrane"/>
    <property type="evidence" value="ECO:0007669"/>
    <property type="project" value="UniProtKB-SubCell"/>
</dbReference>
<evidence type="ECO:0000256" key="2">
    <source>
        <dbReference type="ARBA" id="ARBA00004173"/>
    </source>
</evidence>
<dbReference type="STRING" id="658196.A0A397T6V0"/>
<dbReference type="Gene3D" id="1.20.5.340">
    <property type="match status" value="1"/>
</dbReference>
<keyword evidence="6 11" id="KW-1133">Transmembrane helix</keyword>
<proteinExistence type="inferred from homology"/>
<comment type="similarity">
    <text evidence="3">Belongs to the CCDC90 family.</text>
</comment>
<gene>
    <name evidence="12" type="ORF">C1645_761342</name>
</gene>
<evidence type="ECO:0000256" key="7">
    <source>
        <dbReference type="ARBA" id="ARBA00023054"/>
    </source>
</evidence>
<dbReference type="GO" id="GO:0005739">
    <property type="term" value="C:mitochondrion"/>
    <property type="evidence" value="ECO:0007669"/>
    <property type="project" value="UniProtKB-SubCell"/>
</dbReference>
<keyword evidence="8" id="KW-0496">Mitochondrion</keyword>
<dbReference type="FunFam" id="1.20.5.340:FF:000018">
    <property type="entry name" value="Mitochondrial protein FMP32"/>
    <property type="match status" value="1"/>
</dbReference>
<keyword evidence="9 11" id="KW-0472">Membrane</keyword>
<dbReference type="PANTHER" id="PTHR14360:SF1">
    <property type="entry name" value="PROTEIN FMP32, MITOCHONDRIAL"/>
    <property type="match status" value="1"/>
</dbReference>
<dbReference type="Proteomes" id="UP000265703">
    <property type="component" value="Unassembled WGS sequence"/>
</dbReference>
<dbReference type="PANTHER" id="PTHR14360">
    <property type="entry name" value="PROTEIN FMP32, MITOCHONDRIAL"/>
    <property type="match status" value="1"/>
</dbReference>
<evidence type="ECO:0000256" key="1">
    <source>
        <dbReference type="ARBA" id="ARBA00004167"/>
    </source>
</evidence>
<evidence type="ECO:0000313" key="13">
    <source>
        <dbReference type="Proteomes" id="UP000265703"/>
    </source>
</evidence>
<accession>A0A397T6V0</accession>
<keyword evidence="7 10" id="KW-0175">Coiled coil</keyword>
<feature type="transmembrane region" description="Helical" evidence="11">
    <location>
        <begin position="206"/>
        <end position="225"/>
    </location>
</feature>
<dbReference type="AlphaFoldDB" id="A0A397T6V0"/>
<evidence type="ECO:0000256" key="5">
    <source>
        <dbReference type="ARBA" id="ARBA00022946"/>
    </source>
</evidence>
<sequence length="229" mass="26665">MHNTKFRSISNIFPRRINFNQTRETRVHYGMLHLPIIQRRFNNNNTTINKVEYFDTSSFVEKLENEGLTRQQSEAIMESLSSVINESIQNVTCNLATISDREKSIYTAKVDISKLKSEIQVIERSDFNMLKIENERLLTEIDKLKQKLNEEVKKTQGGVKLDLNLEKGRIREETSRLQLELTKTGTRIESEIAKLRTQMETIKSQILQYMIGTLTGVGALILAYMRMFR</sequence>
<evidence type="ECO:0008006" key="14">
    <source>
        <dbReference type="Google" id="ProtNLM"/>
    </source>
</evidence>
<evidence type="ECO:0000256" key="10">
    <source>
        <dbReference type="SAM" id="Coils"/>
    </source>
</evidence>
<evidence type="ECO:0000256" key="4">
    <source>
        <dbReference type="ARBA" id="ARBA00022692"/>
    </source>
</evidence>
<evidence type="ECO:0000256" key="6">
    <source>
        <dbReference type="ARBA" id="ARBA00022989"/>
    </source>
</evidence>
<evidence type="ECO:0000256" key="11">
    <source>
        <dbReference type="SAM" id="Phobius"/>
    </source>
</evidence>
<keyword evidence="13" id="KW-1185">Reference proteome</keyword>
<comment type="subcellular location">
    <subcellularLocation>
        <location evidence="1">Membrane</location>
        <topology evidence="1">Single-pass membrane protein</topology>
    </subcellularLocation>
    <subcellularLocation>
        <location evidence="2">Mitochondrion</location>
    </subcellularLocation>
</comment>
<organism evidence="12 13">
    <name type="scientific">Glomus cerebriforme</name>
    <dbReference type="NCBI Taxonomy" id="658196"/>
    <lineage>
        <taxon>Eukaryota</taxon>
        <taxon>Fungi</taxon>
        <taxon>Fungi incertae sedis</taxon>
        <taxon>Mucoromycota</taxon>
        <taxon>Glomeromycotina</taxon>
        <taxon>Glomeromycetes</taxon>
        <taxon>Glomerales</taxon>
        <taxon>Glomeraceae</taxon>
        <taxon>Glomus</taxon>
    </lineage>
</organism>
<feature type="coiled-coil region" evidence="10">
    <location>
        <begin position="127"/>
        <end position="154"/>
    </location>
</feature>
<keyword evidence="5" id="KW-0809">Transit peptide</keyword>
<dbReference type="InterPro" id="IPR024461">
    <property type="entry name" value="CCDC90-like"/>
</dbReference>
<evidence type="ECO:0000256" key="3">
    <source>
        <dbReference type="ARBA" id="ARBA00007224"/>
    </source>
</evidence>
<comment type="caution">
    <text evidence="12">The sequence shown here is derived from an EMBL/GenBank/DDBJ whole genome shotgun (WGS) entry which is preliminary data.</text>
</comment>
<dbReference type="EMBL" id="QKYT01000094">
    <property type="protein sequence ID" value="RIA93923.1"/>
    <property type="molecule type" value="Genomic_DNA"/>
</dbReference>
<evidence type="ECO:0000256" key="9">
    <source>
        <dbReference type="ARBA" id="ARBA00023136"/>
    </source>
</evidence>
<keyword evidence="4 11" id="KW-0812">Transmembrane</keyword>
<name>A0A397T6V0_9GLOM</name>
<evidence type="ECO:0000256" key="8">
    <source>
        <dbReference type="ARBA" id="ARBA00023128"/>
    </source>
</evidence>